<name>A0A8K0UZB5_9AGAR</name>
<evidence type="ECO:0000313" key="1">
    <source>
        <dbReference type="EMBL" id="KAH8107730.1"/>
    </source>
</evidence>
<protein>
    <submittedName>
        <fullName evidence="1">Uncharacterized protein</fullName>
    </submittedName>
</protein>
<accession>A0A8K0UZB5</accession>
<sequence length="246" mass="27552">MDPLTIVANIGNVVGITANTAVTIEALKSTAPGKLFRSKLKVLNKDTASRNFRRGQHRAGFAITMLSEHSCVIKAEDMRALLSLYDFVSKEERDLEILIPQTQSLGVFNRYRIKVHRRSETFDEAAESFAARVYNTSTRARAESLKLELERRETVAREELPKRALPSYHPPHNGRLSCGMPSHPSCDRSYASGYTIDKGTEPPNLNSEIDSETVVILTPQDPVDEVDIALEDSDSQVFYLKQLTSR</sequence>
<organism evidence="1 2">
    <name type="scientific">Cristinia sonorae</name>
    <dbReference type="NCBI Taxonomy" id="1940300"/>
    <lineage>
        <taxon>Eukaryota</taxon>
        <taxon>Fungi</taxon>
        <taxon>Dikarya</taxon>
        <taxon>Basidiomycota</taxon>
        <taxon>Agaricomycotina</taxon>
        <taxon>Agaricomycetes</taxon>
        <taxon>Agaricomycetidae</taxon>
        <taxon>Agaricales</taxon>
        <taxon>Pleurotineae</taxon>
        <taxon>Stephanosporaceae</taxon>
        <taxon>Cristinia</taxon>
    </lineage>
</organism>
<comment type="caution">
    <text evidence="1">The sequence shown here is derived from an EMBL/GenBank/DDBJ whole genome shotgun (WGS) entry which is preliminary data.</text>
</comment>
<dbReference type="Proteomes" id="UP000813824">
    <property type="component" value="Unassembled WGS sequence"/>
</dbReference>
<evidence type="ECO:0000313" key="2">
    <source>
        <dbReference type="Proteomes" id="UP000813824"/>
    </source>
</evidence>
<keyword evidence="2" id="KW-1185">Reference proteome</keyword>
<gene>
    <name evidence="1" type="ORF">BXZ70DRAFT_8406</name>
</gene>
<dbReference type="AlphaFoldDB" id="A0A8K0UZB5"/>
<dbReference type="EMBL" id="JAEVFJ010000001">
    <property type="protein sequence ID" value="KAH8107730.1"/>
    <property type="molecule type" value="Genomic_DNA"/>
</dbReference>
<proteinExistence type="predicted"/>
<reference evidence="1" key="1">
    <citation type="journal article" date="2021" name="New Phytol.">
        <title>Evolutionary innovations through gain and loss of genes in the ectomycorrhizal Boletales.</title>
        <authorList>
            <person name="Wu G."/>
            <person name="Miyauchi S."/>
            <person name="Morin E."/>
            <person name="Kuo A."/>
            <person name="Drula E."/>
            <person name="Varga T."/>
            <person name="Kohler A."/>
            <person name="Feng B."/>
            <person name="Cao Y."/>
            <person name="Lipzen A."/>
            <person name="Daum C."/>
            <person name="Hundley H."/>
            <person name="Pangilinan J."/>
            <person name="Johnson J."/>
            <person name="Barry K."/>
            <person name="LaButti K."/>
            <person name="Ng V."/>
            <person name="Ahrendt S."/>
            <person name="Min B."/>
            <person name="Choi I.G."/>
            <person name="Park H."/>
            <person name="Plett J.M."/>
            <person name="Magnuson J."/>
            <person name="Spatafora J.W."/>
            <person name="Nagy L.G."/>
            <person name="Henrissat B."/>
            <person name="Grigoriev I.V."/>
            <person name="Yang Z.L."/>
            <person name="Xu J."/>
            <person name="Martin F.M."/>
        </authorList>
    </citation>
    <scope>NUCLEOTIDE SEQUENCE</scope>
    <source>
        <strain evidence="1">KKN 215</strain>
    </source>
</reference>